<evidence type="ECO:0000256" key="10">
    <source>
        <dbReference type="ARBA" id="ARBA00023136"/>
    </source>
</evidence>
<evidence type="ECO:0000256" key="6">
    <source>
        <dbReference type="ARBA" id="ARBA00022882"/>
    </source>
</evidence>
<feature type="transmembrane region" description="Helical" evidence="13">
    <location>
        <begin position="187"/>
        <end position="204"/>
    </location>
</feature>
<keyword evidence="3" id="KW-0633">Potassium transport</keyword>
<comment type="catalytic activity">
    <reaction evidence="12">
        <text>K(+)(in) = K(+)(out)</text>
        <dbReference type="Rhea" id="RHEA:29463"/>
        <dbReference type="ChEBI" id="CHEBI:29103"/>
    </reaction>
</comment>
<reference evidence="18 19" key="2">
    <citation type="submission" date="2019-01" db="EMBL/GenBank/DDBJ databases">
        <title>The decoding of complex shrimp genome reveals the adaptation for benthos swimmer, frequently molting mechanism and breeding impact on genome.</title>
        <authorList>
            <person name="Sun Y."/>
            <person name="Gao Y."/>
            <person name="Yu Y."/>
        </authorList>
    </citation>
    <scope>NUCLEOTIDE SEQUENCE [LARGE SCALE GENOMIC DNA]</scope>
    <source>
        <tissue evidence="18">Muscle</tissue>
    </source>
</reference>
<evidence type="ECO:0000313" key="18">
    <source>
        <dbReference type="EMBL" id="ROT78627.1"/>
    </source>
</evidence>
<evidence type="ECO:0000256" key="8">
    <source>
        <dbReference type="ARBA" id="ARBA00022989"/>
    </source>
</evidence>
<dbReference type="Pfam" id="PF21014">
    <property type="entry name" value="Slowpoke_C"/>
    <property type="match status" value="1"/>
</dbReference>
<dbReference type="PANTHER" id="PTHR10027">
    <property type="entry name" value="CALCIUM-ACTIVATED POTASSIUM CHANNEL ALPHA CHAIN"/>
    <property type="match status" value="1"/>
</dbReference>
<feature type="domain" description="Calcium-activated potassium channel BK alpha subunit" evidence="14">
    <location>
        <begin position="357"/>
        <end position="447"/>
    </location>
</feature>
<feature type="domain" description="RCK N-terminal" evidence="17">
    <location>
        <begin position="576"/>
        <end position="668"/>
    </location>
</feature>
<comment type="subcellular location">
    <subcellularLocation>
        <location evidence="1">Membrane</location>
        <topology evidence="1">Multi-pass membrane protein</topology>
    </subcellularLocation>
</comment>
<evidence type="ECO:0000256" key="2">
    <source>
        <dbReference type="ARBA" id="ARBA00022448"/>
    </source>
</evidence>
<comment type="caution">
    <text evidence="18">The sequence shown here is derived from an EMBL/GenBank/DDBJ whole genome shotgun (WGS) entry which is preliminary data.</text>
</comment>
<evidence type="ECO:0000256" key="7">
    <source>
        <dbReference type="ARBA" id="ARBA00022958"/>
    </source>
</evidence>
<feature type="transmembrane region" description="Helical" evidence="13">
    <location>
        <begin position="77"/>
        <end position="96"/>
    </location>
</feature>
<evidence type="ECO:0000256" key="9">
    <source>
        <dbReference type="ARBA" id="ARBA00023065"/>
    </source>
</evidence>
<evidence type="ECO:0000313" key="19">
    <source>
        <dbReference type="Proteomes" id="UP000283509"/>
    </source>
</evidence>
<keyword evidence="4 13" id="KW-0812">Transmembrane</keyword>
<feature type="transmembrane region" description="Helical" evidence="13">
    <location>
        <begin position="124"/>
        <end position="142"/>
    </location>
</feature>
<proteinExistence type="predicted"/>
<dbReference type="InterPro" id="IPR027359">
    <property type="entry name" value="Volt_channel_dom_sf"/>
</dbReference>
<dbReference type="InterPro" id="IPR048735">
    <property type="entry name" value="Slowpoke-like_C"/>
</dbReference>
<dbReference type="InterPro" id="IPR003148">
    <property type="entry name" value="RCK_N"/>
</dbReference>
<sequence length="863" mass="97924">AVLEVFLNLLAFTVFLVDCQYYNLIENCLPMKRNMCQFMDLVLNLCFMCPFFVRMVIENNLTHFMTSCYTIADYSTIPPAILGAILGRSFTGLRFMRSLYLLKVPELYIRGTVETTRGFLIRKYLAMIFVAWFVMTGLVHLFEGLGDPLFFKNPHTMTYATWLYFSVVTVSTVGYGDFTCKTMIGRCLIVLCIVSAISSFAMHIPELNRLLSKPPPGFLAYVPVLPSRHIVFCGYLNNRKICSFFTNRIDMVADLVFLGESTPYEEDEIFTSLRGLHPVQGLLQDGCQLAAIHEARACIFLSNERSIKQEEEDFRNISAALSVSGYTTSPIHLELLQCKNKTILDELFQSRDECCLSVFCYAEFKLRLIGYSCLVPGFSTLLANLILPDVEKDIVNQTPNLSWEKEYNFGRSSSIYMTHLSASFENLTLDEAVNLCYSKLGLILLGIKTENGNSNRIIIYPSNPHFVIPQKTLGFFCTREVKKLKRAELYCSFCQDSKGRLDDPCKCDKKKKNLEDEAQDFEKTLEMIDENANGSHSKKVVGAEPLEVLKENFVGSSEKRFNECIKTHDEMITFDLRGHVVIFIIANQDSPAIGLQNLCQPLRSNCIRNSHLHRIIIMGPLDYLRKEWGQLWKIPEIYFADGYPWDKETREMVKLATCQMCIILNAEPGKLDSRFNMAFEVLKETSRQLGRLVNKGAPGGTTTMDGQCNYCQRLPIFISHVTDEPMTPANDTFAVAVGRTIPPALCHSFPYLNYDKSDILSFVSKLLQGGLSPESLVEQRSAGSDQVLVRLLDIETSKEKTYGDVFCLALQSNILCLGLYRQVRELAARSEEPPLRYVVTDPEDDFEVYSTDLVFALCRRGKV</sequence>
<evidence type="ECO:0000256" key="1">
    <source>
        <dbReference type="ARBA" id="ARBA00004141"/>
    </source>
</evidence>
<keyword evidence="11 18" id="KW-0407">Ion channel</keyword>
<dbReference type="GO" id="GO:0034702">
    <property type="term" value="C:monoatomic ion channel complex"/>
    <property type="evidence" value="ECO:0007669"/>
    <property type="project" value="UniProtKB-KW"/>
</dbReference>
<keyword evidence="2" id="KW-0813">Transport</keyword>
<dbReference type="Gene3D" id="1.10.287.70">
    <property type="match status" value="1"/>
</dbReference>
<protein>
    <submittedName>
        <fullName evidence="18">Putative calcium-activated potassium channel subunit alpha-1-like isoform X16</fullName>
    </submittedName>
</protein>
<dbReference type="EMBL" id="QCYY01001351">
    <property type="protein sequence ID" value="ROT78627.1"/>
    <property type="molecule type" value="Genomic_DNA"/>
</dbReference>
<evidence type="ECO:0000256" key="3">
    <source>
        <dbReference type="ARBA" id="ARBA00022538"/>
    </source>
</evidence>
<keyword evidence="19" id="KW-1185">Reference proteome</keyword>
<feature type="domain" description="Ca2+-activated K+ channel Slowpoke-like C-terminal" evidence="16">
    <location>
        <begin position="795"/>
        <end position="857"/>
    </location>
</feature>
<keyword evidence="7" id="KW-0630">Potassium</keyword>
<feature type="transmembrane region" description="Helical" evidence="13">
    <location>
        <begin position="37"/>
        <end position="57"/>
    </location>
</feature>
<evidence type="ECO:0000259" key="14">
    <source>
        <dbReference type="Pfam" id="PF03493"/>
    </source>
</evidence>
<evidence type="ECO:0000256" key="11">
    <source>
        <dbReference type="ARBA" id="ARBA00023303"/>
    </source>
</evidence>
<feature type="non-terminal residue" evidence="18">
    <location>
        <position position="1"/>
    </location>
</feature>
<keyword evidence="6" id="KW-0851">Voltage-gated channel</keyword>
<evidence type="ECO:0000259" key="15">
    <source>
        <dbReference type="Pfam" id="PF07885"/>
    </source>
</evidence>
<dbReference type="SUPFAM" id="SSF81324">
    <property type="entry name" value="Voltage-gated potassium channels"/>
    <property type="match status" value="1"/>
</dbReference>
<dbReference type="InterPro" id="IPR013099">
    <property type="entry name" value="K_chnl_dom"/>
</dbReference>
<feature type="domain" description="Potassium channel" evidence="15">
    <location>
        <begin position="129"/>
        <end position="211"/>
    </location>
</feature>
<dbReference type="OrthoDB" id="10035564at2759"/>
<dbReference type="InterPro" id="IPR003929">
    <property type="entry name" value="K_chnl_BK_asu"/>
</dbReference>
<dbReference type="InterPro" id="IPR047871">
    <property type="entry name" value="K_chnl_Slo-like"/>
</dbReference>
<feature type="transmembrane region" description="Helical" evidence="13">
    <location>
        <begin position="6"/>
        <end position="25"/>
    </location>
</feature>
<evidence type="ECO:0000259" key="16">
    <source>
        <dbReference type="Pfam" id="PF21014"/>
    </source>
</evidence>
<keyword evidence="10 13" id="KW-0472">Membrane</keyword>
<dbReference type="AlphaFoldDB" id="A0A3R7QH21"/>
<evidence type="ECO:0000256" key="4">
    <source>
        <dbReference type="ARBA" id="ARBA00022692"/>
    </source>
</evidence>
<dbReference type="Pfam" id="PF03493">
    <property type="entry name" value="BK_channel_a"/>
    <property type="match status" value="1"/>
</dbReference>
<dbReference type="Gene3D" id="1.20.120.350">
    <property type="entry name" value="Voltage-gated potassium channels. Chain C"/>
    <property type="match status" value="1"/>
</dbReference>
<keyword evidence="8 13" id="KW-1133">Transmembrane helix</keyword>
<feature type="transmembrane region" description="Helical" evidence="13">
    <location>
        <begin position="162"/>
        <end position="180"/>
    </location>
</feature>
<gene>
    <name evidence="18" type="ORF">C7M84_002656</name>
</gene>
<reference evidence="18 19" key="1">
    <citation type="submission" date="2018-04" db="EMBL/GenBank/DDBJ databases">
        <authorList>
            <person name="Zhang X."/>
            <person name="Yuan J."/>
            <person name="Li F."/>
            <person name="Xiang J."/>
        </authorList>
    </citation>
    <scope>NUCLEOTIDE SEQUENCE [LARGE SCALE GENOMIC DNA]</scope>
    <source>
        <tissue evidence="18">Muscle</tissue>
    </source>
</reference>
<dbReference type="Proteomes" id="UP000283509">
    <property type="component" value="Unassembled WGS sequence"/>
</dbReference>
<dbReference type="GO" id="GO:0060072">
    <property type="term" value="F:large conductance calcium-activated potassium channel activity"/>
    <property type="evidence" value="ECO:0007669"/>
    <property type="project" value="TreeGrafter"/>
</dbReference>
<accession>A0A3R7QH21</accession>
<dbReference type="PANTHER" id="PTHR10027:SF33">
    <property type="entry name" value="CALCIUM-ACTIVATED POTASSIUM CHANNEL SUBUNIT ALPHA-1-RELATED"/>
    <property type="match status" value="1"/>
</dbReference>
<keyword evidence="9" id="KW-0406">Ion transport</keyword>
<name>A0A3R7QH21_PENVA</name>
<evidence type="ECO:0000256" key="13">
    <source>
        <dbReference type="SAM" id="Phobius"/>
    </source>
</evidence>
<dbReference type="Pfam" id="PF07885">
    <property type="entry name" value="Ion_trans_2"/>
    <property type="match status" value="1"/>
</dbReference>
<evidence type="ECO:0000259" key="17">
    <source>
        <dbReference type="Pfam" id="PF22614"/>
    </source>
</evidence>
<evidence type="ECO:0000256" key="5">
    <source>
        <dbReference type="ARBA" id="ARBA00022826"/>
    </source>
</evidence>
<organism evidence="18 19">
    <name type="scientific">Penaeus vannamei</name>
    <name type="common">Whiteleg shrimp</name>
    <name type="synonym">Litopenaeus vannamei</name>
    <dbReference type="NCBI Taxonomy" id="6689"/>
    <lineage>
        <taxon>Eukaryota</taxon>
        <taxon>Metazoa</taxon>
        <taxon>Ecdysozoa</taxon>
        <taxon>Arthropoda</taxon>
        <taxon>Crustacea</taxon>
        <taxon>Multicrustacea</taxon>
        <taxon>Malacostraca</taxon>
        <taxon>Eumalacostraca</taxon>
        <taxon>Eucarida</taxon>
        <taxon>Decapoda</taxon>
        <taxon>Dendrobranchiata</taxon>
        <taxon>Penaeoidea</taxon>
        <taxon>Penaeidae</taxon>
        <taxon>Penaeus</taxon>
    </lineage>
</organism>
<keyword evidence="5" id="KW-0631">Potassium channel</keyword>
<evidence type="ECO:0000256" key="12">
    <source>
        <dbReference type="ARBA" id="ARBA00034430"/>
    </source>
</evidence>
<dbReference type="Pfam" id="PF22614">
    <property type="entry name" value="Slo-like_RCK"/>
    <property type="match status" value="1"/>
</dbReference>